<feature type="region of interest" description="Disordered" evidence="4">
    <location>
        <begin position="445"/>
        <end position="472"/>
    </location>
</feature>
<dbReference type="InterPro" id="IPR002004">
    <property type="entry name" value="PABP_HYD_C"/>
</dbReference>
<sequence>MSRSNSLFIGDLDPSTDEAHLRQWIAQTIDPKKIGEIKVVRDYATSESRLYGYLNFQTPEVAREVLDTLNYSEVPPKRKPCRMMWCQPNASLRRNDDANLFVKNISPSITIREFHELFRDYGTVISCRISPYHRKDTGHHGYVQFEKKEDAETALEKMDKQDVKGLQISVEKAMSPDSTKHDSVFIGNLAEDVKKEDLKVFFEPISQEAKCVVILDASENTRGFGFAKFENEELAKKAVDEMNGKDLKGKPLNISIARTKKERVAYKKKLKEQTKWRNLYVRNFPLEFTDEDFLALFESYGKVTSCKIVRSEDGISRGFGFCCFEKDEEARQCLLKLSETEIQGQRLQINYVQSDRKIARPAQPRMNHGFYNQGMQMPSMHPQEMMMMGMSSGMPGMGQMGMPGMPQMPMNYMTPMGMGQMGMGMPIGGPQMGMNPMQMGLNPRQLVQPQQHRQPPRQHVPASQRPQSNLPTGFNMNEYREMPDEDKKQYVGEFLYQKVVQMDSERAGQITGMILELGLQESFTLLQDDSGLAQKIREAQGVLQGV</sequence>
<dbReference type="PROSITE" id="PS51309">
    <property type="entry name" value="PABC"/>
    <property type="match status" value="1"/>
</dbReference>
<reference evidence="7 8" key="1">
    <citation type="journal article" date="2022" name="bioRxiv">
        <title>Genomics of Preaxostyla Flagellates Illuminates Evolutionary Transitions and the Path Towards Mitochondrial Loss.</title>
        <authorList>
            <person name="Novak L.V.F."/>
            <person name="Treitli S.C."/>
            <person name="Pyrih J."/>
            <person name="Halakuc P."/>
            <person name="Pipaliya S.V."/>
            <person name="Vacek V."/>
            <person name="Brzon O."/>
            <person name="Soukal P."/>
            <person name="Eme L."/>
            <person name="Dacks J.B."/>
            <person name="Karnkowska A."/>
            <person name="Elias M."/>
            <person name="Hampl V."/>
        </authorList>
    </citation>
    <scope>NUCLEOTIDE SEQUENCE [LARGE SCALE GENOMIC DNA]</scope>
    <source>
        <strain evidence="7">NAU3</strain>
        <tissue evidence="7">Gut</tissue>
    </source>
</reference>
<dbReference type="SMART" id="SM00517">
    <property type="entry name" value="PolyA"/>
    <property type="match status" value="1"/>
</dbReference>
<feature type="domain" description="PABC" evidence="6">
    <location>
        <begin position="471"/>
        <end position="546"/>
    </location>
</feature>
<dbReference type="Gene3D" id="3.30.70.330">
    <property type="match status" value="4"/>
</dbReference>
<organism evidence="7 8">
    <name type="scientific">Blattamonas nauphoetae</name>
    <dbReference type="NCBI Taxonomy" id="2049346"/>
    <lineage>
        <taxon>Eukaryota</taxon>
        <taxon>Metamonada</taxon>
        <taxon>Preaxostyla</taxon>
        <taxon>Oxymonadida</taxon>
        <taxon>Blattamonas</taxon>
    </lineage>
</organism>
<dbReference type="InterPro" id="IPR000504">
    <property type="entry name" value="RRM_dom"/>
</dbReference>
<dbReference type="SUPFAM" id="SSF63570">
    <property type="entry name" value="PABC (PABP) domain"/>
    <property type="match status" value="1"/>
</dbReference>
<dbReference type="SUPFAM" id="SSF54928">
    <property type="entry name" value="RNA-binding domain, RBD"/>
    <property type="match status" value="3"/>
</dbReference>
<gene>
    <name evidence="7" type="ORF">BLNAU_11427</name>
</gene>
<dbReference type="PROSITE" id="PS50102">
    <property type="entry name" value="RRM"/>
    <property type="match status" value="4"/>
</dbReference>
<evidence type="ECO:0000256" key="2">
    <source>
        <dbReference type="ARBA" id="ARBA00022884"/>
    </source>
</evidence>
<evidence type="ECO:0000259" key="6">
    <source>
        <dbReference type="PROSITE" id="PS51309"/>
    </source>
</evidence>
<feature type="domain" description="RRM" evidence="5">
    <location>
        <begin position="98"/>
        <end position="175"/>
    </location>
</feature>
<dbReference type="InterPro" id="IPR052462">
    <property type="entry name" value="SLIRP/GR-RBP-like"/>
</dbReference>
<evidence type="ECO:0000256" key="3">
    <source>
        <dbReference type="PROSITE-ProRule" id="PRU00176"/>
    </source>
</evidence>
<dbReference type="Gene3D" id="1.10.1900.10">
    <property type="entry name" value="c-terminal domain of poly(a) binding protein"/>
    <property type="match status" value="1"/>
</dbReference>
<comment type="similarity">
    <text evidence="1">Belongs to the polyadenylate-binding protein type-1 family.</text>
</comment>
<dbReference type="PANTHER" id="PTHR48027">
    <property type="entry name" value="HETEROGENEOUS NUCLEAR RIBONUCLEOPROTEIN 87F-RELATED"/>
    <property type="match status" value="1"/>
</dbReference>
<evidence type="ECO:0000256" key="4">
    <source>
        <dbReference type="SAM" id="MobiDB-lite"/>
    </source>
</evidence>
<evidence type="ECO:0000313" key="7">
    <source>
        <dbReference type="EMBL" id="KAK2953563.1"/>
    </source>
</evidence>
<proteinExistence type="inferred from homology"/>
<feature type="compositionally biased region" description="Low complexity" evidence="4">
    <location>
        <begin position="445"/>
        <end position="461"/>
    </location>
</feature>
<feature type="domain" description="RRM" evidence="5">
    <location>
        <begin position="5"/>
        <end position="88"/>
    </location>
</feature>
<protein>
    <submittedName>
        <fullName evidence="7">Polyadenylate-binding protein and nuclear</fullName>
    </submittedName>
</protein>
<keyword evidence="8" id="KW-1185">Reference proteome</keyword>
<dbReference type="InterPro" id="IPR035979">
    <property type="entry name" value="RBD_domain_sf"/>
</dbReference>
<dbReference type="InterPro" id="IPR012677">
    <property type="entry name" value="Nucleotide-bd_a/b_plait_sf"/>
</dbReference>
<comment type="caution">
    <text evidence="7">The sequence shown here is derived from an EMBL/GenBank/DDBJ whole genome shotgun (WGS) entry which is preliminary data.</text>
</comment>
<dbReference type="Pfam" id="PF00076">
    <property type="entry name" value="RRM_1"/>
    <property type="match status" value="4"/>
</dbReference>
<evidence type="ECO:0000256" key="1">
    <source>
        <dbReference type="ARBA" id="ARBA00008557"/>
    </source>
</evidence>
<dbReference type="InterPro" id="IPR036053">
    <property type="entry name" value="PABP-dom"/>
</dbReference>
<feature type="domain" description="RRM" evidence="5">
    <location>
        <begin position="277"/>
        <end position="354"/>
    </location>
</feature>
<dbReference type="CDD" id="cd00590">
    <property type="entry name" value="RRM_SF"/>
    <property type="match status" value="1"/>
</dbReference>
<evidence type="ECO:0000259" key="5">
    <source>
        <dbReference type="PROSITE" id="PS50102"/>
    </source>
</evidence>
<dbReference type="Proteomes" id="UP001281761">
    <property type="component" value="Unassembled WGS sequence"/>
</dbReference>
<feature type="domain" description="RRM" evidence="5">
    <location>
        <begin position="182"/>
        <end position="259"/>
    </location>
</feature>
<keyword evidence="2 3" id="KW-0694">RNA-binding</keyword>
<accession>A0ABQ9XMC2</accession>
<dbReference type="SMART" id="SM00360">
    <property type="entry name" value="RRM"/>
    <property type="match status" value="4"/>
</dbReference>
<evidence type="ECO:0000313" key="8">
    <source>
        <dbReference type="Proteomes" id="UP001281761"/>
    </source>
</evidence>
<dbReference type="EMBL" id="JARBJD010000089">
    <property type="protein sequence ID" value="KAK2953563.1"/>
    <property type="molecule type" value="Genomic_DNA"/>
</dbReference>
<name>A0ABQ9XMC2_9EUKA</name>
<dbReference type="Pfam" id="PF00658">
    <property type="entry name" value="MLLE"/>
    <property type="match status" value="1"/>
</dbReference>